<evidence type="ECO:0000256" key="6">
    <source>
        <dbReference type="ARBA" id="ARBA00044122"/>
    </source>
</evidence>
<protein>
    <recommendedName>
        <fullName evidence="6">Translation initiation factor eIF2B subunit beta</fullName>
    </recommendedName>
    <alternativeName>
        <fullName evidence="7">eIF2B GDP-GTP exchange factor subunit beta</fullName>
    </alternativeName>
</protein>
<evidence type="ECO:0000256" key="9">
    <source>
        <dbReference type="RuleBase" id="RU003814"/>
    </source>
</evidence>
<dbReference type="GO" id="GO:0003743">
    <property type="term" value="F:translation initiation factor activity"/>
    <property type="evidence" value="ECO:0007669"/>
    <property type="project" value="UniProtKB-KW"/>
</dbReference>
<dbReference type="Proteomes" id="UP000070412">
    <property type="component" value="Unassembled WGS sequence"/>
</dbReference>
<evidence type="ECO:0000256" key="7">
    <source>
        <dbReference type="ARBA" id="ARBA00044228"/>
    </source>
</evidence>
<dbReference type="GO" id="GO:0005851">
    <property type="term" value="C:eukaryotic translation initiation factor 2B complex"/>
    <property type="evidence" value="ECO:0007669"/>
    <property type="project" value="TreeGrafter"/>
</dbReference>
<keyword evidence="5" id="KW-0648">Protein biosynthesis</keyword>
<dbReference type="EnsemblMetazoa" id="SSS_6827s_mrna">
    <property type="protein sequence ID" value="KAF7496240.1"/>
    <property type="gene ID" value="SSS_6827"/>
</dbReference>
<comment type="subunit">
    <text evidence="8">Component of the translation initiation factor 2B (eIF2B) complex which is a heterodecamer of two sets of five different subunits: alpha, beta, gamma, delta and epsilon. Subunits alpha, beta and delta comprise a regulatory subcomplex and subunits epsilon and gamma comprise a catalytic subcomplex. Within the complex, the hexameric regulatory complex resides at the center, with the two heterodimeric catalytic subcomplexes bound on opposite sides.</text>
</comment>
<dbReference type="Pfam" id="PF01008">
    <property type="entry name" value="IF-2B"/>
    <property type="match status" value="1"/>
</dbReference>
<dbReference type="GO" id="GO:0005085">
    <property type="term" value="F:guanyl-nucleotide exchange factor activity"/>
    <property type="evidence" value="ECO:0007669"/>
    <property type="project" value="TreeGrafter"/>
</dbReference>
<reference evidence="11" key="3">
    <citation type="submission" date="2022-06" db="UniProtKB">
        <authorList>
            <consortium name="EnsemblMetazoa"/>
        </authorList>
    </citation>
    <scope>IDENTIFICATION</scope>
</reference>
<dbReference type="InterPro" id="IPR037171">
    <property type="entry name" value="NagB/RpiA_transferase-like"/>
</dbReference>
<dbReference type="InterPro" id="IPR042529">
    <property type="entry name" value="IF_2B-like_C"/>
</dbReference>
<dbReference type="PANTHER" id="PTHR45859:SF1">
    <property type="entry name" value="TRANSLATION INITIATION FACTOR EIF-2B SUBUNIT BETA"/>
    <property type="match status" value="1"/>
</dbReference>
<evidence type="ECO:0000313" key="11">
    <source>
        <dbReference type="EnsemblMetazoa" id="KAF7496240.1"/>
    </source>
</evidence>
<dbReference type="AlphaFoldDB" id="A0A834RFF5"/>
<evidence type="ECO:0000313" key="10">
    <source>
        <dbReference type="EMBL" id="KAF7496240.1"/>
    </source>
</evidence>
<evidence type="ECO:0000313" key="12">
    <source>
        <dbReference type="Proteomes" id="UP000070412"/>
    </source>
</evidence>
<sequence length="347" mass="38975">MEIDQNQGSKTLNQFINLLKYKPMSSYELAKKTVLFLQDFLISNEWKTPKEIIEKIQSLGKTLIKIQPTESVIDNMTRRILKIIRDDINHCLGIQDSDGFESILNMPSPVETIDASNKIDMDELKDAIGISLVELLSELDTSNGNITAQSLEHIYWDEVIMTIGRSKTVEAFLKSAAKKKRKFQVIIAECSPQNNGHELATSLDKENIKTVLIHDSAIFAVMSRVNKVIIGTHTIMANGGIKAVSGAYTLALAAKHYSVPFIVCTGLFKLAPHHLISYDQLAFNKFASPDEILNYENSFSTEIQIINPIFDYVPPELITIFVSNIGATTPSDVYRLLSEFYHPYDEL</sequence>
<dbReference type="OrthoDB" id="269919at2759"/>
<comment type="similarity">
    <text evidence="2 9">Belongs to the eIF-2B alpha/beta/delta subunits family.</text>
</comment>
<proteinExistence type="inferred from homology"/>
<dbReference type="InterPro" id="IPR051855">
    <property type="entry name" value="eIF2B_beta_subunit"/>
</dbReference>
<gene>
    <name evidence="10" type="ORF">SSS_6827</name>
</gene>
<evidence type="ECO:0000256" key="5">
    <source>
        <dbReference type="ARBA" id="ARBA00022917"/>
    </source>
</evidence>
<evidence type="ECO:0000256" key="8">
    <source>
        <dbReference type="ARBA" id="ARBA00046432"/>
    </source>
</evidence>
<keyword evidence="12" id="KW-1185">Reference proteome</keyword>
<keyword evidence="4 10" id="KW-0396">Initiation factor</keyword>
<evidence type="ECO:0000256" key="4">
    <source>
        <dbReference type="ARBA" id="ARBA00022540"/>
    </source>
</evidence>
<dbReference type="EMBL" id="WVUK01000015">
    <property type="protein sequence ID" value="KAF7496240.1"/>
    <property type="molecule type" value="Genomic_DNA"/>
</dbReference>
<evidence type="ECO:0000256" key="1">
    <source>
        <dbReference type="ARBA" id="ARBA00004514"/>
    </source>
</evidence>
<evidence type="ECO:0000256" key="3">
    <source>
        <dbReference type="ARBA" id="ARBA00022490"/>
    </source>
</evidence>
<evidence type="ECO:0000256" key="2">
    <source>
        <dbReference type="ARBA" id="ARBA00007251"/>
    </source>
</evidence>
<keyword evidence="3" id="KW-0963">Cytoplasm</keyword>
<dbReference type="Gene3D" id="3.40.50.10470">
    <property type="entry name" value="Translation initiation factor eif-2b, domain 2"/>
    <property type="match status" value="1"/>
</dbReference>
<reference evidence="10" key="2">
    <citation type="submission" date="2020-01" db="EMBL/GenBank/DDBJ databases">
        <authorList>
            <person name="Korhonen P.K.K."/>
            <person name="Guangxu M.G."/>
            <person name="Wang T.W."/>
            <person name="Stroehlein A.J.S."/>
            <person name="Young N.D."/>
            <person name="Ang C.-S.A."/>
            <person name="Fernando D.W.F."/>
            <person name="Lu H.L."/>
            <person name="Taylor S.T."/>
            <person name="Ehtesham M.E.M."/>
            <person name="Najaraj S.H.N."/>
            <person name="Harsha G.H.G."/>
            <person name="Madugundu A.M."/>
            <person name="Renuse S.R."/>
            <person name="Holt D.H."/>
            <person name="Pandey A.P."/>
            <person name="Papenfuss A.P."/>
            <person name="Gasser R.B.G."/>
            <person name="Fischer K.F."/>
        </authorList>
    </citation>
    <scope>NUCLEOTIDE SEQUENCE</scope>
    <source>
        <strain evidence="10">SSS_KF_BRIS2020</strain>
    </source>
</reference>
<dbReference type="InterPro" id="IPR000649">
    <property type="entry name" value="IF-2B-related"/>
</dbReference>
<dbReference type="SUPFAM" id="SSF100950">
    <property type="entry name" value="NagB/RpiA/CoA transferase-like"/>
    <property type="match status" value="1"/>
</dbReference>
<organism evidence="10">
    <name type="scientific">Sarcoptes scabiei</name>
    <name type="common">Itch mite</name>
    <name type="synonym">Acarus scabiei</name>
    <dbReference type="NCBI Taxonomy" id="52283"/>
    <lineage>
        <taxon>Eukaryota</taxon>
        <taxon>Metazoa</taxon>
        <taxon>Ecdysozoa</taxon>
        <taxon>Arthropoda</taxon>
        <taxon>Chelicerata</taxon>
        <taxon>Arachnida</taxon>
        <taxon>Acari</taxon>
        <taxon>Acariformes</taxon>
        <taxon>Sarcoptiformes</taxon>
        <taxon>Astigmata</taxon>
        <taxon>Psoroptidia</taxon>
        <taxon>Sarcoptoidea</taxon>
        <taxon>Sarcoptidae</taxon>
        <taxon>Sarcoptinae</taxon>
        <taxon>Sarcoptes</taxon>
    </lineage>
</organism>
<comment type="subcellular location">
    <subcellularLocation>
        <location evidence="1">Cytoplasm</location>
        <location evidence="1">Cytosol</location>
    </subcellularLocation>
</comment>
<dbReference type="PANTHER" id="PTHR45859">
    <property type="entry name" value="TRANSLATION INITIATION FACTOR EIF-2B SUBUNIT BETA"/>
    <property type="match status" value="1"/>
</dbReference>
<name>A0A834RFF5_SARSC</name>
<reference evidence="12" key="1">
    <citation type="journal article" date="2020" name="PLoS Negl. Trop. Dis.">
        <title>High-quality nuclear genome for Sarcoptes scabiei-A critical resource for a neglected parasite.</title>
        <authorList>
            <person name="Korhonen P.K."/>
            <person name="Gasser R.B."/>
            <person name="Ma G."/>
            <person name="Wang T."/>
            <person name="Stroehlein A.J."/>
            <person name="Young N.D."/>
            <person name="Ang C.S."/>
            <person name="Fernando D.D."/>
            <person name="Lu H.C."/>
            <person name="Taylor S."/>
            <person name="Reynolds S.L."/>
            <person name="Mofiz E."/>
            <person name="Najaraj S.H."/>
            <person name="Gowda H."/>
            <person name="Madugundu A."/>
            <person name="Renuse S."/>
            <person name="Holt D."/>
            <person name="Pandey A."/>
            <person name="Papenfuss A.T."/>
            <person name="Fischer K."/>
        </authorList>
    </citation>
    <scope>NUCLEOTIDE SEQUENCE [LARGE SCALE GENOMIC DNA]</scope>
</reference>
<accession>A0A834RFF5</accession>
<dbReference type="GO" id="GO:0005829">
    <property type="term" value="C:cytosol"/>
    <property type="evidence" value="ECO:0007669"/>
    <property type="project" value="UniProtKB-SubCell"/>
</dbReference>